<gene>
    <name evidence="3" type="ORF">AK830_g1306</name>
</gene>
<feature type="signal peptide" evidence="2">
    <location>
        <begin position="1"/>
        <end position="18"/>
    </location>
</feature>
<name>A0A0P7BUM6_9HYPO</name>
<sequence>MRFYFGILLSFLVVNVSAGGIRGAYECMFVWFAYQAQIDYLMQTDGDLKALQICSGQKGSTPGGTLTFNEFIEYTNRGPNGVSNTNPNVPDADTLQGDKTAQNLYGHKTWLANRWKVPNNIIRSANGKYDTMMLEVSRVVWDIQSKGILNTNIRSAIDAIQKVVISREIDYEKYRMPAMKADPAFTDRNQVTWVTDQLVLRTEKSAEKIDIVDTQAKNPAQPNIAQRIDTWEKTTYFADSTPAKGSNGNPTTKGQVASNHKRAVVNSQRCEKVAKTGHC</sequence>
<reference evidence="3 4" key="1">
    <citation type="submission" date="2015-09" db="EMBL/GenBank/DDBJ databases">
        <title>Draft genome of a European isolate of the apple canker pathogen Neonectria ditissima.</title>
        <authorList>
            <person name="Gomez-Cortecero A."/>
            <person name="Harrison R.J."/>
            <person name="Armitage A.D."/>
        </authorList>
    </citation>
    <scope>NUCLEOTIDE SEQUENCE [LARGE SCALE GENOMIC DNA]</scope>
    <source>
        <strain evidence="3 4">R09/05</strain>
    </source>
</reference>
<feature type="compositionally biased region" description="Polar residues" evidence="1">
    <location>
        <begin position="243"/>
        <end position="258"/>
    </location>
</feature>
<evidence type="ECO:0000256" key="2">
    <source>
        <dbReference type="SAM" id="SignalP"/>
    </source>
</evidence>
<evidence type="ECO:0000313" key="3">
    <source>
        <dbReference type="EMBL" id="KPM45270.1"/>
    </source>
</evidence>
<accession>A0A0P7BUM6</accession>
<evidence type="ECO:0000256" key="1">
    <source>
        <dbReference type="SAM" id="MobiDB-lite"/>
    </source>
</evidence>
<evidence type="ECO:0000313" key="4">
    <source>
        <dbReference type="Proteomes" id="UP000050424"/>
    </source>
</evidence>
<feature type="region of interest" description="Disordered" evidence="1">
    <location>
        <begin position="240"/>
        <end position="264"/>
    </location>
</feature>
<feature type="chain" id="PRO_5006136254" evidence="2">
    <location>
        <begin position="19"/>
        <end position="279"/>
    </location>
</feature>
<dbReference type="Proteomes" id="UP000050424">
    <property type="component" value="Unassembled WGS sequence"/>
</dbReference>
<dbReference type="AlphaFoldDB" id="A0A0P7BUM6"/>
<dbReference type="OrthoDB" id="4889343at2759"/>
<dbReference type="EMBL" id="LKCW01000009">
    <property type="protein sequence ID" value="KPM45270.1"/>
    <property type="molecule type" value="Genomic_DNA"/>
</dbReference>
<keyword evidence="4" id="KW-1185">Reference proteome</keyword>
<comment type="caution">
    <text evidence="3">The sequence shown here is derived from an EMBL/GenBank/DDBJ whole genome shotgun (WGS) entry which is preliminary data.</text>
</comment>
<keyword evidence="2" id="KW-0732">Signal</keyword>
<proteinExistence type="predicted"/>
<organism evidence="3 4">
    <name type="scientific">Neonectria ditissima</name>
    <dbReference type="NCBI Taxonomy" id="78410"/>
    <lineage>
        <taxon>Eukaryota</taxon>
        <taxon>Fungi</taxon>
        <taxon>Dikarya</taxon>
        <taxon>Ascomycota</taxon>
        <taxon>Pezizomycotina</taxon>
        <taxon>Sordariomycetes</taxon>
        <taxon>Hypocreomycetidae</taxon>
        <taxon>Hypocreales</taxon>
        <taxon>Nectriaceae</taxon>
        <taxon>Neonectria</taxon>
    </lineage>
</organism>
<protein>
    <submittedName>
        <fullName evidence="3">Uncharacterized protein</fullName>
    </submittedName>
</protein>